<reference evidence="2" key="1">
    <citation type="journal article" date="2023" name="Hortic. Res.">
        <title>A chromosome-level phased genome enabling allele-level studies in sweet orange: a case study on citrus Huanglongbing tolerance.</title>
        <authorList>
            <person name="Wu B."/>
            <person name="Yu Q."/>
            <person name="Deng Z."/>
            <person name="Duan Y."/>
            <person name="Luo F."/>
            <person name="Gmitter F. Jr."/>
        </authorList>
    </citation>
    <scope>NUCLEOTIDE SEQUENCE [LARGE SCALE GENOMIC DNA]</scope>
    <source>
        <strain evidence="2">cv. Valencia</strain>
    </source>
</reference>
<evidence type="ECO:0000313" key="1">
    <source>
        <dbReference type="EMBL" id="KAH9789592.1"/>
    </source>
</evidence>
<protein>
    <submittedName>
        <fullName evidence="1">Uncharacterized protein</fullName>
    </submittedName>
</protein>
<dbReference type="Proteomes" id="UP000829398">
    <property type="component" value="Chromosome 2"/>
</dbReference>
<gene>
    <name evidence="1" type="ORF">KPL71_003080</name>
</gene>
<organism evidence="1 2">
    <name type="scientific">Citrus sinensis</name>
    <name type="common">Sweet orange</name>
    <name type="synonym">Citrus aurantium var. sinensis</name>
    <dbReference type="NCBI Taxonomy" id="2711"/>
    <lineage>
        <taxon>Eukaryota</taxon>
        <taxon>Viridiplantae</taxon>
        <taxon>Streptophyta</taxon>
        <taxon>Embryophyta</taxon>
        <taxon>Tracheophyta</taxon>
        <taxon>Spermatophyta</taxon>
        <taxon>Magnoliopsida</taxon>
        <taxon>eudicotyledons</taxon>
        <taxon>Gunneridae</taxon>
        <taxon>Pentapetalae</taxon>
        <taxon>rosids</taxon>
        <taxon>malvids</taxon>
        <taxon>Sapindales</taxon>
        <taxon>Rutaceae</taxon>
        <taxon>Aurantioideae</taxon>
        <taxon>Citrus</taxon>
    </lineage>
</organism>
<comment type="caution">
    <text evidence="1">The sequence shown here is derived from an EMBL/GenBank/DDBJ whole genome shotgun (WGS) entry which is preliminary data.</text>
</comment>
<name>A0ACB8MVH9_CITSI</name>
<evidence type="ECO:0000313" key="2">
    <source>
        <dbReference type="Proteomes" id="UP000829398"/>
    </source>
</evidence>
<dbReference type="EMBL" id="CM039171">
    <property type="protein sequence ID" value="KAH9789592.1"/>
    <property type="molecule type" value="Genomic_DNA"/>
</dbReference>
<keyword evidence="2" id="KW-1185">Reference proteome</keyword>
<sequence length="208" mass="23170">MGGIRLQASREELPRTTPLSSILYFNRKRVPRSGDHDDELEDADSRDNRITTARWKNADHQEVLTTIASERLSKSRHIAPAALVTFPEDFDNGLRYPGLDVPQVVDSSSVANASLTLPTKFSSDNHHLIVQEGQTLRRYSPSQSLKSKWSAASARYKKLISKGTCSLKERLVSRNTSVKQLGKEVQHEMSAGITGVAKMIERLNLASK</sequence>
<proteinExistence type="predicted"/>
<accession>A0ACB8MVH9</accession>